<keyword evidence="5" id="KW-0966">Cell projection</keyword>
<keyword evidence="3" id="KW-1005">Bacterial flagellum biogenesis</keyword>
<dbReference type="GO" id="GO:0044780">
    <property type="term" value="P:bacterial-type flagellum assembly"/>
    <property type="evidence" value="ECO:0007669"/>
    <property type="project" value="InterPro"/>
</dbReference>
<evidence type="ECO:0000256" key="3">
    <source>
        <dbReference type="ARBA" id="ARBA00022795"/>
    </source>
</evidence>
<dbReference type="Pfam" id="PF05130">
    <property type="entry name" value="FlgN"/>
    <property type="match status" value="1"/>
</dbReference>
<dbReference type="SUPFAM" id="SSF140566">
    <property type="entry name" value="FlgN-like"/>
    <property type="match status" value="1"/>
</dbReference>
<feature type="coiled-coil region" evidence="4">
    <location>
        <begin position="38"/>
        <end position="65"/>
    </location>
</feature>
<evidence type="ECO:0000313" key="6">
    <source>
        <dbReference type="Proteomes" id="UP000319812"/>
    </source>
</evidence>
<dbReference type="EMBL" id="BJOC01000023">
    <property type="protein sequence ID" value="GED22839.1"/>
    <property type="molecule type" value="Genomic_DNA"/>
</dbReference>
<comment type="caution">
    <text evidence="5">The sequence shown here is derived from an EMBL/GenBank/DDBJ whole genome shotgun (WGS) entry which is preliminary data.</text>
</comment>
<accession>A0A4Y4EY99</accession>
<keyword evidence="4" id="KW-0175">Coiled coil</keyword>
<organism evidence="5 6">
    <name type="scientific">Halomonas halmophila</name>
    <dbReference type="NCBI Taxonomy" id="252"/>
    <lineage>
        <taxon>Bacteria</taxon>
        <taxon>Pseudomonadati</taxon>
        <taxon>Pseudomonadota</taxon>
        <taxon>Gammaproteobacteria</taxon>
        <taxon>Oceanospirillales</taxon>
        <taxon>Halomonadaceae</taxon>
        <taxon>Halomonas</taxon>
    </lineage>
</organism>
<dbReference type="OrthoDB" id="6238586at2"/>
<comment type="similarity">
    <text evidence="2">Belongs to the FlgN family.</text>
</comment>
<keyword evidence="5" id="KW-0969">Cilium</keyword>
<sequence length="149" mass="16457">MSLTQLLDDQRARLDKLGTLLEEERALLLDGQPDGKALQRLARDKAHLHDTLEATEAKRARVQRRLGYASGPAGARQAAKDADCLPQWQATLDAARRISRLNTGNGNLLSVRMAHNQSTLDYIHRIAEPDVYAANGRAGLQARRLNARA</sequence>
<reference evidence="5 6" key="1">
    <citation type="submission" date="2019-06" db="EMBL/GenBank/DDBJ databases">
        <title>Whole genome shotgun sequence of Halomonas halmophila NBRC 15537.</title>
        <authorList>
            <person name="Hosoyama A."/>
            <person name="Uohara A."/>
            <person name="Ohji S."/>
            <person name="Ichikawa N."/>
        </authorList>
    </citation>
    <scope>NUCLEOTIDE SEQUENCE [LARGE SCALE GENOMIC DNA]</scope>
    <source>
        <strain evidence="5 6">NBRC 15537</strain>
    </source>
</reference>
<dbReference type="InterPro" id="IPR007809">
    <property type="entry name" value="FlgN-like"/>
</dbReference>
<evidence type="ECO:0000256" key="2">
    <source>
        <dbReference type="ARBA" id="ARBA00007703"/>
    </source>
</evidence>
<keyword evidence="5" id="KW-0282">Flagellum</keyword>
<protein>
    <submittedName>
        <fullName evidence="5">Flagellar protein FlgN</fullName>
    </submittedName>
</protein>
<comment type="function">
    <text evidence="1">Required for the efficient initiation of filament assembly.</text>
</comment>
<name>A0A4Y4EY99_9GAMM</name>
<dbReference type="Proteomes" id="UP000319812">
    <property type="component" value="Unassembled WGS sequence"/>
</dbReference>
<evidence type="ECO:0000313" key="5">
    <source>
        <dbReference type="EMBL" id="GED22839.1"/>
    </source>
</evidence>
<evidence type="ECO:0000256" key="1">
    <source>
        <dbReference type="ARBA" id="ARBA00002397"/>
    </source>
</evidence>
<proteinExistence type="inferred from homology"/>
<keyword evidence="6" id="KW-1185">Reference proteome</keyword>
<dbReference type="RefSeq" id="WP_141319956.1">
    <property type="nucleotide sequence ID" value="NZ_BJOC01000023.1"/>
</dbReference>
<gene>
    <name evidence="5" type="ORF">HHA01_18160</name>
</gene>
<dbReference type="AlphaFoldDB" id="A0A4Y4EY99"/>
<evidence type="ECO:0000256" key="4">
    <source>
        <dbReference type="SAM" id="Coils"/>
    </source>
</evidence>
<dbReference type="InterPro" id="IPR036679">
    <property type="entry name" value="FlgN-like_sf"/>
</dbReference>
<dbReference type="Gene3D" id="1.20.58.300">
    <property type="entry name" value="FlgN-like"/>
    <property type="match status" value="1"/>
</dbReference>